<reference evidence="3" key="1">
    <citation type="submission" date="2021-07" db="EMBL/GenBank/DDBJ databases">
        <title>Pseudohoeflea marina sp. nov. a polyhydroxyalcanoate-producing bacterium.</title>
        <authorList>
            <person name="Zheng W."/>
            <person name="Yu S."/>
            <person name="Huang Y."/>
        </authorList>
    </citation>
    <scope>NUCLEOTIDE SEQUENCE</scope>
    <source>
        <strain evidence="3">DP4N28-3</strain>
    </source>
</reference>
<dbReference type="InterPro" id="IPR023883">
    <property type="entry name" value="CHP03980_redox-disulphide"/>
</dbReference>
<evidence type="ECO:0000313" key="3">
    <source>
        <dbReference type="EMBL" id="MBW3098294.1"/>
    </source>
</evidence>
<dbReference type="NCBIfam" id="TIGR03980">
    <property type="entry name" value="prismane_assoc"/>
    <property type="match status" value="1"/>
</dbReference>
<dbReference type="PANTHER" id="PTHR39341:SF1">
    <property type="entry name" value="DUF1858 DOMAIN-CONTAINING PROTEIN"/>
    <property type="match status" value="1"/>
</dbReference>
<gene>
    <name evidence="3" type="ORF">KY465_13495</name>
</gene>
<evidence type="ECO:0000313" key="4">
    <source>
        <dbReference type="Proteomes" id="UP001430804"/>
    </source>
</evidence>
<organism evidence="3 4">
    <name type="scientific">Pseudohoeflea coraliihabitans</name>
    <dbReference type="NCBI Taxonomy" id="2860393"/>
    <lineage>
        <taxon>Bacteria</taxon>
        <taxon>Pseudomonadati</taxon>
        <taxon>Pseudomonadota</taxon>
        <taxon>Alphaproteobacteria</taxon>
        <taxon>Hyphomicrobiales</taxon>
        <taxon>Rhizobiaceae</taxon>
        <taxon>Pseudohoeflea</taxon>
    </lineage>
</organism>
<evidence type="ECO:0000259" key="2">
    <source>
        <dbReference type="Pfam" id="PF08984"/>
    </source>
</evidence>
<accession>A0ABS6WTB3</accession>
<dbReference type="Pfam" id="PF08984">
    <property type="entry name" value="DUF1858"/>
    <property type="match status" value="1"/>
</dbReference>
<comment type="caution">
    <text evidence="3">The sequence shown here is derived from an EMBL/GenBank/DDBJ whole genome shotgun (WGS) entry which is preliminary data.</text>
</comment>
<sequence length="96" mass="10763">MHDAMTDPHMSLEEIMRRWPSTVRVVMRYRMLCIGCPISPFHTIADACAAHKVDEKTFSDHLHAAIRRDEQTKSVSAFGRSPEAGAAPHGSPRRHG</sequence>
<evidence type="ECO:0000256" key="1">
    <source>
        <dbReference type="SAM" id="MobiDB-lite"/>
    </source>
</evidence>
<dbReference type="EMBL" id="JAHWQX010000003">
    <property type="protein sequence ID" value="MBW3098294.1"/>
    <property type="molecule type" value="Genomic_DNA"/>
</dbReference>
<feature type="region of interest" description="Disordered" evidence="1">
    <location>
        <begin position="69"/>
        <end position="96"/>
    </location>
</feature>
<dbReference type="Proteomes" id="UP001430804">
    <property type="component" value="Unassembled WGS sequence"/>
</dbReference>
<name>A0ABS6WTB3_9HYPH</name>
<keyword evidence="4" id="KW-1185">Reference proteome</keyword>
<dbReference type="InterPro" id="IPR015077">
    <property type="entry name" value="DUF1858"/>
</dbReference>
<dbReference type="PANTHER" id="PTHR39341">
    <property type="entry name" value="BSL7085 PROTEIN"/>
    <property type="match status" value="1"/>
</dbReference>
<proteinExistence type="predicted"/>
<feature type="domain" description="DUF1858" evidence="2">
    <location>
        <begin position="7"/>
        <end position="58"/>
    </location>
</feature>
<protein>
    <submittedName>
        <fullName evidence="3">DUF1858 domain-containing protein</fullName>
    </submittedName>
</protein>